<protein>
    <submittedName>
        <fullName evidence="7">Type III polyketide synthase</fullName>
    </submittedName>
</protein>
<dbReference type="GO" id="GO:0030639">
    <property type="term" value="P:polyketide biosynthetic process"/>
    <property type="evidence" value="ECO:0007669"/>
    <property type="project" value="TreeGrafter"/>
</dbReference>
<keyword evidence="8" id="KW-1185">Reference proteome</keyword>
<dbReference type="InterPro" id="IPR016039">
    <property type="entry name" value="Thiolase-like"/>
</dbReference>
<evidence type="ECO:0000259" key="5">
    <source>
        <dbReference type="Pfam" id="PF00195"/>
    </source>
</evidence>
<accession>A0AA41X8G7</accession>
<dbReference type="InterPro" id="IPR011141">
    <property type="entry name" value="Polyketide_synthase_type-III"/>
</dbReference>
<dbReference type="PANTHER" id="PTHR11877">
    <property type="entry name" value="HYDROXYMETHYLGLUTARYL-COA SYNTHASE"/>
    <property type="match status" value="1"/>
</dbReference>
<dbReference type="InterPro" id="IPR001099">
    <property type="entry name" value="Chalcone/stilbene_synt_N"/>
</dbReference>
<evidence type="ECO:0000256" key="3">
    <source>
        <dbReference type="ARBA" id="ARBA00023315"/>
    </source>
</evidence>
<evidence type="ECO:0000313" key="7">
    <source>
        <dbReference type="EMBL" id="MCP8968810.1"/>
    </source>
</evidence>
<keyword evidence="2" id="KW-0808">Transferase</keyword>
<evidence type="ECO:0000256" key="2">
    <source>
        <dbReference type="ARBA" id="ARBA00022679"/>
    </source>
</evidence>
<comment type="similarity">
    <text evidence="1">Belongs to the thiolase-like superfamily. Chalcone/stilbene synthases family.</text>
</comment>
<reference evidence="7" key="1">
    <citation type="submission" date="2022-07" db="EMBL/GenBank/DDBJ databases">
        <authorList>
            <person name="Li W.-J."/>
            <person name="Deng Q.-Q."/>
        </authorList>
    </citation>
    <scope>NUCLEOTIDE SEQUENCE</scope>
    <source>
        <strain evidence="7">SYSU M60031</strain>
    </source>
</reference>
<dbReference type="InterPro" id="IPR012328">
    <property type="entry name" value="Chalcone/stilbene_synt_C"/>
</dbReference>
<dbReference type="RefSeq" id="WP_254758724.1">
    <property type="nucleotide sequence ID" value="NZ_JANCLT010000004.1"/>
</dbReference>
<dbReference type="EMBL" id="JANCLT010000004">
    <property type="protein sequence ID" value="MCP8968810.1"/>
    <property type="molecule type" value="Genomic_DNA"/>
</dbReference>
<evidence type="ECO:0000313" key="8">
    <source>
        <dbReference type="Proteomes" id="UP001156102"/>
    </source>
</evidence>
<dbReference type="PIRSF" id="PIRSF000451">
    <property type="entry name" value="PKS_III"/>
    <property type="match status" value="1"/>
</dbReference>
<dbReference type="Gene3D" id="3.40.47.10">
    <property type="match status" value="2"/>
</dbReference>
<dbReference type="SUPFAM" id="SSF53901">
    <property type="entry name" value="Thiolase-like"/>
    <property type="match status" value="1"/>
</dbReference>
<feature type="domain" description="Chalcone/stilbene synthase N-terminal" evidence="5">
    <location>
        <begin position="4"/>
        <end position="206"/>
    </location>
</feature>
<feature type="domain" description="Chalcone/stilbene synthase C-terminal" evidence="6">
    <location>
        <begin position="226"/>
        <end position="360"/>
    </location>
</feature>
<evidence type="ECO:0000256" key="4">
    <source>
        <dbReference type="PIRSR" id="PIRSR000451-1"/>
    </source>
</evidence>
<proteinExistence type="inferred from homology"/>
<gene>
    <name evidence="7" type="ORF">NK662_09690</name>
</gene>
<dbReference type="CDD" id="cd00831">
    <property type="entry name" value="CHS_like"/>
    <property type="match status" value="1"/>
</dbReference>
<dbReference type="AlphaFoldDB" id="A0AA41X8G7"/>
<keyword evidence="3" id="KW-0012">Acyltransferase</keyword>
<dbReference type="Pfam" id="PF02797">
    <property type="entry name" value="Chal_sti_synt_C"/>
    <property type="match status" value="1"/>
</dbReference>
<feature type="active site" description="Acyl-thioester intermediate" evidence="4">
    <location>
        <position position="144"/>
    </location>
</feature>
<sequence>MPKVVSVGICPPPHVLNQDTVVEFAKELFSDAYRDINRLLQVFENGQVEKRHFVNDMAWFRQDHSFEERNDTYIEQAKQLGAKAIETCLMNQAFLRRPVEAGEIDAFFFISSTGIATPSVDARIMNMLPFSPHAKRIPIWGLGCAGGAAGLSRAFEYCRAFPAAKVLVLAVELCSLTFQRNDLSKSNLIGTSLFADGVAAVLVAGDEADVAALSALPVLPAYMDSQSTLMPDSEGVMGWDVKSNGLYVVFSKDIPAIIRGWLRPNVESFLERHGLAMTDVPHFIAHPGGKKVLEAYQAALGVRPEQTGISFDVLREYGNMSSATVLYVLERYMQQVKQAGEAGIVAALGPGFSSELILVRWEEVR</sequence>
<dbReference type="Proteomes" id="UP001156102">
    <property type="component" value="Unassembled WGS sequence"/>
</dbReference>
<dbReference type="GO" id="GO:0016747">
    <property type="term" value="F:acyltransferase activity, transferring groups other than amino-acyl groups"/>
    <property type="evidence" value="ECO:0007669"/>
    <property type="project" value="InterPro"/>
</dbReference>
<name>A0AA41X8G7_9BACI</name>
<evidence type="ECO:0000256" key="1">
    <source>
        <dbReference type="ARBA" id="ARBA00005531"/>
    </source>
</evidence>
<organism evidence="7 8">
    <name type="scientific">Ectobacillus ponti</name>
    <dbReference type="NCBI Taxonomy" id="2961894"/>
    <lineage>
        <taxon>Bacteria</taxon>
        <taxon>Bacillati</taxon>
        <taxon>Bacillota</taxon>
        <taxon>Bacilli</taxon>
        <taxon>Bacillales</taxon>
        <taxon>Bacillaceae</taxon>
        <taxon>Ectobacillus</taxon>
    </lineage>
</organism>
<comment type="caution">
    <text evidence="7">The sequence shown here is derived from an EMBL/GenBank/DDBJ whole genome shotgun (WGS) entry which is preliminary data.</text>
</comment>
<dbReference type="Pfam" id="PF00195">
    <property type="entry name" value="Chal_sti_synt_N"/>
    <property type="match status" value="1"/>
</dbReference>
<dbReference type="PANTHER" id="PTHR11877:SF99">
    <property type="entry name" value="1,3,6,8-TETRAHYDROXYNAPHTHALENE SYNTHASE"/>
    <property type="match status" value="1"/>
</dbReference>
<evidence type="ECO:0000259" key="6">
    <source>
        <dbReference type="Pfam" id="PF02797"/>
    </source>
</evidence>